<keyword evidence="14" id="KW-0812">Transmembrane</keyword>
<feature type="region of interest" description="Disordered" evidence="13">
    <location>
        <begin position="94"/>
        <end position="117"/>
    </location>
</feature>
<dbReference type="Gene3D" id="3.90.1600.10">
    <property type="entry name" value="Palm domain of DNA polymerase"/>
    <property type="match status" value="1"/>
</dbReference>
<dbReference type="InterPro" id="IPR057394">
    <property type="entry name" value="PIGBOS1"/>
</dbReference>
<dbReference type="GO" id="GO:0005658">
    <property type="term" value="C:alpha DNA polymerase:primase complex"/>
    <property type="evidence" value="ECO:0007669"/>
    <property type="project" value="UniProtKB-ARBA"/>
</dbReference>
<keyword evidence="3 12" id="KW-0808">Transferase</keyword>
<feature type="transmembrane region" description="Helical" evidence="14">
    <location>
        <begin position="1544"/>
        <end position="1561"/>
    </location>
</feature>
<dbReference type="InterPro" id="IPR006134">
    <property type="entry name" value="DNA-dir_DNA_pol_B_multi_dom"/>
</dbReference>
<dbReference type="Pfam" id="PF03104">
    <property type="entry name" value="DNA_pol_B_exo1"/>
    <property type="match status" value="1"/>
</dbReference>
<dbReference type="PRINTS" id="PR00106">
    <property type="entry name" value="DNAPOLB"/>
</dbReference>
<keyword evidence="8" id="KW-0862">Zinc</keyword>
<evidence type="ECO:0000256" key="2">
    <source>
        <dbReference type="ARBA" id="ARBA00005755"/>
    </source>
</evidence>
<dbReference type="GO" id="GO:0003887">
    <property type="term" value="F:DNA-directed DNA polymerase activity"/>
    <property type="evidence" value="ECO:0007669"/>
    <property type="project" value="UniProtKB-KW"/>
</dbReference>
<dbReference type="Pfam" id="PF23670">
    <property type="entry name" value="PIGBOS1"/>
    <property type="match status" value="1"/>
</dbReference>
<evidence type="ECO:0000259" key="15">
    <source>
        <dbReference type="Pfam" id="PF00136"/>
    </source>
</evidence>
<dbReference type="InterPro" id="IPR045846">
    <property type="entry name" value="POLBc_alpha"/>
</dbReference>
<dbReference type="InterPro" id="IPR012337">
    <property type="entry name" value="RNaseH-like_sf"/>
</dbReference>
<dbReference type="Proteomes" id="UP000826195">
    <property type="component" value="Unassembled WGS sequence"/>
</dbReference>
<comment type="similarity">
    <text evidence="2 12">Belongs to the DNA polymerase type-B family.</text>
</comment>
<dbReference type="InterPro" id="IPR023211">
    <property type="entry name" value="DNA_pol_palm_dom_sf"/>
</dbReference>
<dbReference type="SUPFAM" id="SSF53098">
    <property type="entry name" value="Ribonuclease H-like"/>
    <property type="match status" value="1"/>
</dbReference>
<dbReference type="GO" id="GO:0000166">
    <property type="term" value="F:nucleotide binding"/>
    <property type="evidence" value="ECO:0007669"/>
    <property type="project" value="InterPro"/>
</dbReference>
<dbReference type="PANTHER" id="PTHR45861:SF1">
    <property type="entry name" value="DNA POLYMERASE ALPHA CATALYTIC SUBUNIT"/>
    <property type="match status" value="1"/>
</dbReference>
<evidence type="ECO:0000256" key="11">
    <source>
        <dbReference type="ARBA" id="ARBA00023242"/>
    </source>
</evidence>
<evidence type="ECO:0000256" key="10">
    <source>
        <dbReference type="ARBA" id="ARBA00023125"/>
    </source>
</evidence>
<dbReference type="GO" id="GO:0006273">
    <property type="term" value="P:lagging strand elongation"/>
    <property type="evidence" value="ECO:0007669"/>
    <property type="project" value="TreeGrafter"/>
</dbReference>
<dbReference type="Pfam" id="PF12254">
    <property type="entry name" value="DNA_pol_alpha_N"/>
    <property type="match status" value="1"/>
</dbReference>
<gene>
    <name evidence="19" type="ORF">KQX54_016540</name>
</gene>
<dbReference type="GO" id="GO:0003688">
    <property type="term" value="F:DNA replication origin binding"/>
    <property type="evidence" value="ECO:0007669"/>
    <property type="project" value="TreeGrafter"/>
</dbReference>
<dbReference type="InterPro" id="IPR043502">
    <property type="entry name" value="DNA/RNA_pol_sf"/>
</dbReference>
<evidence type="ECO:0000256" key="4">
    <source>
        <dbReference type="ARBA" id="ARBA00022695"/>
    </source>
</evidence>
<comment type="catalytic activity">
    <reaction evidence="12">
        <text>DNA(n) + a 2'-deoxyribonucleoside 5'-triphosphate = DNA(n+1) + diphosphate</text>
        <dbReference type="Rhea" id="RHEA:22508"/>
        <dbReference type="Rhea" id="RHEA-COMP:17339"/>
        <dbReference type="Rhea" id="RHEA-COMP:17340"/>
        <dbReference type="ChEBI" id="CHEBI:33019"/>
        <dbReference type="ChEBI" id="CHEBI:61560"/>
        <dbReference type="ChEBI" id="CHEBI:173112"/>
        <dbReference type="EC" id="2.7.7.7"/>
    </reaction>
</comment>
<feature type="domain" description="DNA-directed DNA polymerase family B multifunctional" evidence="15">
    <location>
        <begin position="818"/>
        <end position="1252"/>
    </location>
</feature>
<evidence type="ECO:0000256" key="9">
    <source>
        <dbReference type="ARBA" id="ARBA00022932"/>
    </source>
</evidence>
<dbReference type="Gene3D" id="1.10.3200.20">
    <property type="entry name" value="DNA Polymerase alpha, zinc finger"/>
    <property type="match status" value="1"/>
</dbReference>
<dbReference type="PANTHER" id="PTHR45861">
    <property type="entry name" value="DNA POLYMERASE ALPHA CATALYTIC SUBUNIT"/>
    <property type="match status" value="1"/>
</dbReference>
<dbReference type="GO" id="GO:0008270">
    <property type="term" value="F:zinc ion binding"/>
    <property type="evidence" value="ECO:0007669"/>
    <property type="project" value="UniProtKB-KW"/>
</dbReference>
<dbReference type="GO" id="GO:0003697">
    <property type="term" value="F:single-stranded DNA binding"/>
    <property type="evidence" value="ECO:0007669"/>
    <property type="project" value="TreeGrafter"/>
</dbReference>
<dbReference type="Pfam" id="PF00136">
    <property type="entry name" value="DNA_pol_B"/>
    <property type="match status" value="1"/>
</dbReference>
<evidence type="ECO:0000256" key="8">
    <source>
        <dbReference type="ARBA" id="ARBA00022833"/>
    </source>
</evidence>
<evidence type="ECO:0000256" key="14">
    <source>
        <dbReference type="SAM" id="Phobius"/>
    </source>
</evidence>
<evidence type="ECO:0000313" key="19">
    <source>
        <dbReference type="EMBL" id="KAH0540358.1"/>
    </source>
</evidence>
<dbReference type="InterPro" id="IPR038256">
    <property type="entry name" value="Pol_alpha_znc_sf"/>
</dbReference>
<evidence type="ECO:0000256" key="5">
    <source>
        <dbReference type="ARBA" id="ARBA00022705"/>
    </source>
</evidence>
<dbReference type="SMART" id="SM00486">
    <property type="entry name" value="POLBc"/>
    <property type="match status" value="1"/>
</dbReference>
<keyword evidence="7" id="KW-0863">Zinc-finger</keyword>
<dbReference type="Gene3D" id="3.30.70.2820">
    <property type="match status" value="1"/>
</dbReference>
<feature type="domain" description="Zinc finger DNA-directed DNA polymerase family B alpha" evidence="17">
    <location>
        <begin position="1302"/>
        <end position="1481"/>
    </location>
</feature>
<feature type="domain" description="DNA polymerase alpha catalytic subunit N-terminal" evidence="18">
    <location>
        <begin position="25"/>
        <end position="84"/>
    </location>
</feature>
<name>A0AAV7I003_COTGL</name>
<evidence type="ECO:0000313" key="20">
    <source>
        <dbReference type="Proteomes" id="UP000826195"/>
    </source>
</evidence>
<evidence type="ECO:0000256" key="12">
    <source>
        <dbReference type="RuleBase" id="RU000442"/>
    </source>
</evidence>
<sequence>MEDSPTTSRSKRIKVDKSNRSAAFQKLKELKGSKNKYHVGQLENVYDQVDEKEYSKTVADRQQSDWIVDDGGDGYIEDGREIFDDDLDDESIKKASKLNLSGPRKRKREKEDEAKSKGSIVNMFKKCDKKKDSVKPENENLLSDILNEFKKNKTSSETNKSISTVNKFKVQSTKPSSVKHQENFNGLIDQPKNVEKITESIDNDDDLSIFDDNSTAAKVETTVIKPPSQKITEIKESIVTEDINPTPDDSKAINEIISNYDDNDSKEIIGSINQEKVNEDYRFLIEEDGFDDLIESIDVEKVNKDNRPVIEDDDFSEVIASLDEKSLWAAWDGDTDDPVKEAATVKATSLSSSVTDTNDLFKSAILKNNNGDDVVRFFWWDAVENPYKTPGTVNLFGKIYIESSKSFVSCCLTVKNIPRRLYVLPREKIIDNETKEERLTTMKDVYDEFKKLANANKINEFRSLTTSKSYAFDRVNTPLQSEYLEVRYSPSYPVLNSNYSGKAIEHIFGTSVNPLELFLIERKIKGPNWLDIKSPVPVNNGPSWCKLQLNCLKMENISVTENESKLQVPPIVLMTIDVRTTLNSRNNDTEITMIGILMNNDYNVDKPSPKTIFNKNYCLVTHPKDTTWPLYARDKLQRFDKTTNIIICETETDVLEKFLDIINETDPDLLLGYDCGFQFDIIYRRLVTLKIKNLSRISKLKQNIAGQLGGGNNNYKLPLPSIFSGRPILDIVASVKELNIKIRSYDLDSICHAVLKTQENSIKEIKPSECNKFYETADKIITLVKVTMSEALYISTLIFQLNVIPLSLQITCIAGNILSRTLSGGRAERNEFLLLHAFSEKGYITPDKKSKTNKDTNKVSDKISKKPKYAGGLVLDPKRGFYDKFILLMDFNSLYPSIIQEYNLCFTTLKNICNINLEEIDDLNDSLPKPDSETGVVPTEIRKLVESRRQVKNLMKQHNLSPELKMNYNIRQLALKLTANSMYGCLGATHSRFYAKTFAAIITFKGREILEHTKHLVENLKYEVIYGDTDSLMINSECLDYDKAFEIAKNIKSEVNKHYKMLELDIDGVFKYLLLLHKKKYAAITITKLPNGQFDFIKEYKGLDIVRRDWCQLACDAGKKILDIIFMDCIEEEKLFKIGETLEEISCSVRNNTLPLSSFVLTKQLSKNPNEYPIKTTNHVAIALRMNKTGGRMWKSGDTISFLVCADGSKNSSNERSYHIDEFKKNRNLSIDSDYYLNGQVYQVVQRICNPIEMITEIFLIDKLGIRHLHKEKFKSANSHSSRHYETSDESRVSKCYLTVSRKKYKNCIPLLLYCLECEAYRSIDDISYPYEDDGRKLSLAKCIQKDCEFIPFKYSFIIFNAIIQSIRKVIQHYYQQSFICCNKQCRKIQRKIFISGPRQLPVCFYCGHAYIKKTVTDKLVARSIDLYRQILNVAQIPESELPPYILNQKEMFDVYKTSTEIVDNYVERSRYSKIAIIQLFHSAIEKEKKTNQRKKKKPTKTFNITEVENVSDEKSSKYENYFETSKQDDFYRKVVFWRKNSRFSILIAIAFGIGSGIYIWKPYLEEQRDKLDREKITKDEFRE</sequence>
<keyword evidence="9 12" id="KW-0239">DNA-directed DNA polymerase</keyword>
<proteinExistence type="inferred from homology"/>
<comment type="caution">
    <text evidence="19">The sequence shown here is derived from an EMBL/GenBank/DDBJ whole genome shotgun (WGS) entry which is preliminary data.</text>
</comment>
<evidence type="ECO:0000256" key="13">
    <source>
        <dbReference type="SAM" id="MobiDB-lite"/>
    </source>
</evidence>
<dbReference type="NCBIfam" id="TIGR00592">
    <property type="entry name" value="pol2"/>
    <property type="match status" value="1"/>
</dbReference>
<dbReference type="InterPro" id="IPR017964">
    <property type="entry name" value="DNA-dir_DNA_pol_B_CS"/>
</dbReference>
<dbReference type="InterPro" id="IPR006172">
    <property type="entry name" value="DNA-dir_DNA_pol_B"/>
</dbReference>
<dbReference type="Gene3D" id="1.10.287.690">
    <property type="entry name" value="Helix hairpin bin"/>
    <property type="match status" value="1"/>
</dbReference>
<evidence type="ECO:0000256" key="3">
    <source>
        <dbReference type="ARBA" id="ARBA00022679"/>
    </source>
</evidence>
<organism evidence="19 20">
    <name type="scientific">Cotesia glomerata</name>
    <name type="common">Lepidopteran parasitic wasp</name>
    <name type="synonym">Apanteles glomeratus</name>
    <dbReference type="NCBI Taxonomy" id="32391"/>
    <lineage>
        <taxon>Eukaryota</taxon>
        <taxon>Metazoa</taxon>
        <taxon>Ecdysozoa</taxon>
        <taxon>Arthropoda</taxon>
        <taxon>Hexapoda</taxon>
        <taxon>Insecta</taxon>
        <taxon>Pterygota</taxon>
        <taxon>Neoptera</taxon>
        <taxon>Endopterygota</taxon>
        <taxon>Hymenoptera</taxon>
        <taxon>Apocrita</taxon>
        <taxon>Ichneumonoidea</taxon>
        <taxon>Braconidae</taxon>
        <taxon>Microgastrinae</taxon>
        <taxon>Cotesia</taxon>
    </lineage>
</organism>
<evidence type="ECO:0000259" key="16">
    <source>
        <dbReference type="Pfam" id="PF03104"/>
    </source>
</evidence>
<accession>A0AAV7I003</accession>
<dbReference type="Gene3D" id="3.30.420.10">
    <property type="entry name" value="Ribonuclease H-like superfamily/Ribonuclease H"/>
    <property type="match status" value="1"/>
</dbReference>
<evidence type="ECO:0000259" key="18">
    <source>
        <dbReference type="Pfam" id="PF12254"/>
    </source>
</evidence>
<dbReference type="SUPFAM" id="SSF56672">
    <property type="entry name" value="DNA/RNA polymerases"/>
    <property type="match status" value="1"/>
</dbReference>
<keyword evidence="10 12" id="KW-0238">DNA-binding</keyword>
<dbReference type="EMBL" id="JAHXZJ010002609">
    <property type="protein sequence ID" value="KAH0540358.1"/>
    <property type="molecule type" value="Genomic_DNA"/>
</dbReference>
<dbReference type="EC" id="2.7.7.7" evidence="12"/>
<dbReference type="FunFam" id="1.10.287.690:FF:000003">
    <property type="entry name" value="DNA polymerase"/>
    <property type="match status" value="1"/>
</dbReference>
<keyword evidence="4 12" id="KW-0548">Nucleotidyltransferase</keyword>
<dbReference type="InterPro" id="IPR036397">
    <property type="entry name" value="RNaseH_sf"/>
</dbReference>
<dbReference type="PROSITE" id="PS00116">
    <property type="entry name" value="DNA_POLYMERASE_B"/>
    <property type="match status" value="1"/>
</dbReference>
<evidence type="ECO:0000259" key="17">
    <source>
        <dbReference type="Pfam" id="PF08996"/>
    </source>
</evidence>
<keyword evidence="11" id="KW-0539">Nucleus</keyword>
<evidence type="ECO:0000256" key="6">
    <source>
        <dbReference type="ARBA" id="ARBA00022723"/>
    </source>
</evidence>
<comment type="subcellular location">
    <subcellularLocation>
        <location evidence="1">Nucleus</location>
    </subcellularLocation>
</comment>
<dbReference type="InterPro" id="IPR015088">
    <property type="entry name" value="Znf_DNA-dir_DNA_pol_B_alpha"/>
</dbReference>
<keyword evidence="14" id="KW-1133">Transmembrane helix</keyword>
<dbReference type="InterPro" id="IPR042087">
    <property type="entry name" value="DNA_pol_B_thumb"/>
</dbReference>
<dbReference type="GO" id="GO:0003682">
    <property type="term" value="F:chromatin binding"/>
    <property type="evidence" value="ECO:0007669"/>
    <property type="project" value="TreeGrafter"/>
</dbReference>
<dbReference type="Gene3D" id="1.10.132.60">
    <property type="entry name" value="DNA polymerase family B, C-terminal domain"/>
    <property type="match status" value="1"/>
</dbReference>
<dbReference type="CDD" id="cd05776">
    <property type="entry name" value="DNA_polB_alpha_exo"/>
    <property type="match status" value="1"/>
</dbReference>
<keyword evidence="20" id="KW-1185">Reference proteome</keyword>
<feature type="domain" description="DNA-directed DNA polymerase family B exonuclease" evidence="16">
    <location>
        <begin position="506"/>
        <end position="750"/>
    </location>
</feature>
<keyword evidence="5 12" id="KW-0235">DNA replication</keyword>
<protein>
    <recommendedName>
        <fullName evidence="12">DNA polymerase</fullName>
        <ecNumber evidence="12">2.7.7.7</ecNumber>
    </recommendedName>
</protein>
<dbReference type="GO" id="GO:0006272">
    <property type="term" value="P:leading strand elongation"/>
    <property type="evidence" value="ECO:0007669"/>
    <property type="project" value="TreeGrafter"/>
</dbReference>
<dbReference type="InterPro" id="IPR006133">
    <property type="entry name" value="DNA-dir_DNA_pol_B_exonuc"/>
</dbReference>
<keyword evidence="14" id="KW-0472">Membrane</keyword>
<keyword evidence="6" id="KW-0479">Metal-binding</keyword>
<evidence type="ECO:0000256" key="1">
    <source>
        <dbReference type="ARBA" id="ARBA00004123"/>
    </source>
</evidence>
<dbReference type="Gene3D" id="2.40.50.730">
    <property type="match status" value="1"/>
</dbReference>
<reference evidence="19 20" key="1">
    <citation type="journal article" date="2021" name="J. Hered.">
        <title>A chromosome-level genome assembly of the parasitoid wasp, Cotesia glomerata (Hymenoptera: Braconidae).</title>
        <authorList>
            <person name="Pinto B.J."/>
            <person name="Weis J.J."/>
            <person name="Gamble T."/>
            <person name="Ode P.J."/>
            <person name="Paul R."/>
            <person name="Zaspel J.M."/>
        </authorList>
    </citation>
    <scope>NUCLEOTIDE SEQUENCE [LARGE SCALE GENOMIC DNA]</scope>
    <source>
        <strain evidence="19">CgM1</strain>
    </source>
</reference>
<dbReference type="Pfam" id="PF08996">
    <property type="entry name" value="zf-DNA_Pol"/>
    <property type="match status" value="1"/>
</dbReference>
<dbReference type="InterPro" id="IPR024647">
    <property type="entry name" value="DNA_pol_a_cat_su_N"/>
</dbReference>
<dbReference type="GO" id="GO:1902975">
    <property type="term" value="P:mitotic DNA replication initiation"/>
    <property type="evidence" value="ECO:0007669"/>
    <property type="project" value="InterPro"/>
</dbReference>
<evidence type="ECO:0000256" key="7">
    <source>
        <dbReference type="ARBA" id="ARBA00022771"/>
    </source>
</evidence>
<dbReference type="CDD" id="cd05532">
    <property type="entry name" value="POLBc_alpha"/>
    <property type="match status" value="1"/>
</dbReference>